<dbReference type="RefSeq" id="WP_116207208.1">
    <property type="nucleotide sequence ID" value="NZ_QUNR01000001.1"/>
</dbReference>
<feature type="domain" description="ABC transmembrane type-1" evidence="6">
    <location>
        <begin position="456"/>
        <end position="743"/>
    </location>
</feature>
<dbReference type="GO" id="GO:0005886">
    <property type="term" value="C:plasma membrane"/>
    <property type="evidence" value="ECO:0007669"/>
    <property type="project" value="UniProtKB-SubCell"/>
</dbReference>
<accession>A0A3E0H908</accession>
<keyword evidence="2 5" id="KW-0812">Transmembrane</keyword>
<gene>
    <name evidence="7" type="ORF">DFR26_0342</name>
</gene>
<organism evidence="7 8">
    <name type="scientific">Paraperlucidibaca baekdonensis</name>
    <dbReference type="NCBI Taxonomy" id="748120"/>
    <lineage>
        <taxon>Bacteria</taxon>
        <taxon>Pseudomonadati</taxon>
        <taxon>Pseudomonadota</taxon>
        <taxon>Gammaproteobacteria</taxon>
        <taxon>Moraxellales</taxon>
        <taxon>Moraxellaceae</taxon>
        <taxon>Paraperlucidibaca</taxon>
    </lineage>
</organism>
<name>A0A3E0H908_9GAMM</name>
<evidence type="ECO:0000256" key="4">
    <source>
        <dbReference type="ARBA" id="ARBA00023136"/>
    </source>
</evidence>
<feature type="transmembrane region" description="Helical" evidence="5">
    <location>
        <begin position="526"/>
        <end position="546"/>
    </location>
</feature>
<dbReference type="PANTHER" id="PTHR42727">
    <property type="entry name" value="PHOSPHATE TRANSPORT SYSTEM PERMEASE PROTEIN"/>
    <property type="match status" value="1"/>
</dbReference>
<dbReference type="PANTHER" id="PTHR42727:SF1">
    <property type="entry name" value="PHOSPHATE TRANSPORT SYSTEM PERMEASE"/>
    <property type="match status" value="1"/>
</dbReference>
<dbReference type="InterPro" id="IPR035906">
    <property type="entry name" value="MetI-like_sf"/>
</dbReference>
<comment type="caution">
    <text evidence="7">The sequence shown here is derived from an EMBL/GenBank/DDBJ whole genome shotgun (WGS) entry which is preliminary data.</text>
</comment>
<evidence type="ECO:0000256" key="5">
    <source>
        <dbReference type="RuleBase" id="RU363032"/>
    </source>
</evidence>
<evidence type="ECO:0000259" key="6">
    <source>
        <dbReference type="PROSITE" id="PS50928"/>
    </source>
</evidence>
<evidence type="ECO:0000313" key="8">
    <source>
        <dbReference type="Proteomes" id="UP000256774"/>
    </source>
</evidence>
<comment type="subcellular location">
    <subcellularLocation>
        <location evidence="1 5">Cell membrane</location>
        <topology evidence="1 5">Multi-pass membrane protein</topology>
    </subcellularLocation>
</comment>
<feature type="transmembrane region" description="Helical" evidence="5">
    <location>
        <begin position="656"/>
        <end position="677"/>
    </location>
</feature>
<dbReference type="InterPro" id="IPR000515">
    <property type="entry name" value="MetI-like"/>
</dbReference>
<feature type="transmembrane region" description="Helical" evidence="5">
    <location>
        <begin position="462"/>
        <end position="482"/>
    </location>
</feature>
<feature type="transmembrane region" description="Helical" evidence="5">
    <location>
        <begin position="502"/>
        <end position="520"/>
    </location>
</feature>
<dbReference type="PROSITE" id="PS50928">
    <property type="entry name" value="ABC_TM1"/>
    <property type="match status" value="1"/>
</dbReference>
<evidence type="ECO:0000313" key="7">
    <source>
        <dbReference type="EMBL" id="REH40143.1"/>
    </source>
</evidence>
<dbReference type="Gene3D" id="2.130.10.10">
    <property type="entry name" value="YVTN repeat-like/Quinoprotein amine dehydrogenase"/>
    <property type="match status" value="1"/>
</dbReference>
<feature type="transmembrane region" description="Helical" evidence="5">
    <location>
        <begin position="21"/>
        <end position="47"/>
    </location>
</feature>
<keyword evidence="5" id="KW-0813">Transport</keyword>
<dbReference type="GO" id="GO:0055085">
    <property type="term" value="P:transmembrane transport"/>
    <property type="evidence" value="ECO:0007669"/>
    <property type="project" value="InterPro"/>
</dbReference>
<evidence type="ECO:0000256" key="1">
    <source>
        <dbReference type="ARBA" id="ARBA00004651"/>
    </source>
</evidence>
<dbReference type="AlphaFoldDB" id="A0A3E0H908"/>
<dbReference type="InterPro" id="IPR015943">
    <property type="entry name" value="WD40/YVTN_repeat-like_dom_sf"/>
</dbReference>
<keyword evidence="3 5" id="KW-1133">Transmembrane helix</keyword>
<sequence>MNKTSAKQSASMRRKREIKDRLANLTIGLGGVGVIGAITLIFFYLVFEVWPLFSGADLDKKAPVVTQAAALYLDADEYNESGIRILADGQVHILDVKTGQVESSSELPLPAGVGVISVQRGPILSGLVGIGLSNGQLIVAKPNYDVSYGGNNRRIINSSLSYPYGEQPLTIDRNGAPLSAFYLRGNEDDLRVLAFAEGKVQRLHFSTEAETSNVLSLSFGDDSSNEDLSFNEVARDELPYKGSAPQQIIIGQDGHWAYVFHDANRVSVFNVRNEPMHTQEVTLTPPNADVTAVTALQGNVSLMVGDSRGEVAQWFMVRDSSTGVDRFTLEKIRSIKASDVAITALAPEARRKGVLIGDVNGQVSYYYTTSNRLILSESAGDSPIRTLAMSARSLGVLVQSDNAYSFWHMDIEHPDISLQSTWRPVWYESYEAPTYTWQSSSGTTDFESKLSLMPLTFGTIKAAFYAMLLGAPLAIFGAMYSAVFMSPALRRKVKPTIEMMEALPTVILGFLAGLWLAPTIEDNLPGIFSLLILTPITIVAVGALWSRLPLERRAFADGWAPLILIVPILFTAYASFAFSQPIENVFFGGDVRSWLETSTGLNFDQRNSLIVGLAMGFAVIPNIYAIAEDALFAVPKHLTNGSLALGATQWQTLMRVVLPTASPGIFSALMIGMGRAVGETMIVLMATGNTAIMDWNIFEGMRTLSANVAVEMGEAEVGSTHFRVLFLSALVLFVLTFILNTVAEVVRSRLRKKYGSL</sequence>
<dbReference type="Proteomes" id="UP000256774">
    <property type="component" value="Unassembled WGS sequence"/>
</dbReference>
<protein>
    <submittedName>
        <fullName evidence="7">Phosphate transport system permease protein</fullName>
    </submittedName>
</protein>
<dbReference type="SUPFAM" id="SSF50978">
    <property type="entry name" value="WD40 repeat-like"/>
    <property type="match status" value="1"/>
</dbReference>
<reference evidence="7 8" key="1">
    <citation type="submission" date="2018-08" db="EMBL/GenBank/DDBJ databases">
        <title>Genomic Encyclopedia of Type Strains, Phase IV (KMG-IV): sequencing the most valuable type-strain genomes for metagenomic binning, comparative biology and taxonomic classification.</title>
        <authorList>
            <person name="Goeker M."/>
        </authorList>
    </citation>
    <scope>NUCLEOTIDE SEQUENCE [LARGE SCALE GENOMIC DNA]</scope>
    <source>
        <strain evidence="7 8">DSM 26022</strain>
    </source>
</reference>
<dbReference type="EMBL" id="QUNR01000001">
    <property type="protein sequence ID" value="REH40143.1"/>
    <property type="molecule type" value="Genomic_DNA"/>
</dbReference>
<feature type="transmembrane region" description="Helical" evidence="5">
    <location>
        <begin position="722"/>
        <end position="743"/>
    </location>
</feature>
<dbReference type="InterPro" id="IPR036322">
    <property type="entry name" value="WD40_repeat_dom_sf"/>
</dbReference>
<dbReference type="CDD" id="cd06261">
    <property type="entry name" value="TM_PBP2"/>
    <property type="match status" value="1"/>
</dbReference>
<dbReference type="Pfam" id="PF00528">
    <property type="entry name" value="BPD_transp_1"/>
    <property type="match status" value="1"/>
</dbReference>
<comment type="similarity">
    <text evidence="5">Belongs to the binding-protein-dependent transport system permease family.</text>
</comment>
<feature type="transmembrane region" description="Helical" evidence="5">
    <location>
        <begin position="558"/>
        <end position="578"/>
    </location>
</feature>
<keyword evidence="8" id="KW-1185">Reference proteome</keyword>
<dbReference type="Gene3D" id="1.10.3720.10">
    <property type="entry name" value="MetI-like"/>
    <property type="match status" value="1"/>
</dbReference>
<proteinExistence type="inferred from homology"/>
<keyword evidence="4 5" id="KW-0472">Membrane</keyword>
<evidence type="ECO:0000256" key="2">
    <source>
        <dbReference type="ARBA" id="ARBA00022692"/>
    </source>
</evidence>
<dbReference type="OrthoDB" id="9785113at2"/>
<dbReference type="SUPFAM" id="SSF161098">
    <property type="entry name" value="MetI-like"/>
    <property type="match status" value="2"/>
</dbReference>
<feature type="transmembrane region" description="Helical" evidence="5">
    <location>
        <begin position="609"/>
        <end position="627"/>
    </location>
</feature>
<evidence type="ECO:0000256" key="3">
    <source>
        <dbReference type="ARBA" id="ARBA00022989"/>
    </source>
</evidence>